<evidence type="ECO:0000313" key="4">
    <source>
        <dbReference type="Proteomes" id="UP001210678"/>
    </source>
</evidence>
<gene>
    <name evidence="3" type="ORF">PGX00_09045</name>
</gene>
<dbReference type="Pfam" id="PF00990">
    <property type="entry name" value="GGDEF"/>
    <property type="match status" value="1"/>
</dbReference>
<name>A0ABT4YRW9_9VIBR</name>
<dbReference type="InterPro" id="IPR050469">
    <property type="entry name" value="Diguanylate_Cyclase"/>
</dbReference>
<dbReference type="Gene3D" id="3.30.70.270">
    <property type="match status" value="1"/>
</dbReference>
<proteinExistence type="predicted"/>
<dbReference type="Proteomes" id="UP001210678">
    <property type="component" value="Unassembled WGS sequence"/>
</dbReference>
<dbReference type="PANTHER" id="PTHR45138:SF2">
    <property type="entry name" value="DIGUANYLATE CYCLASE VDCA"/>
    <property type="match status" value="1"/>
</dbReference>
<dbReference type="PROSITE" id="PS50887">
    <property type="entry name" value="GGDEF"/>
    <property type="match status" value="1"/>
</dbReference>
<dbReference type="EMBL" id="JAQLOI010000001">
    <property type="protein sequence ID" value="MDB1123794.1"/>
    <property type="molecule type" value="Genomic_DNA"/>
</dbReference>
<dbReference type="InterPro" id="IPR029787">
    <property type="entry name" value="Nucleotide_cyclase"/>
</dbReference>
<feature type="domain" description="GGDEF" evidence="2">
    <location>
        <begin position="207"/>
        <end position="342"/>
    </location>
</feature>
<dbReference type="RefSeq" id="WP_272135442.1">
    <property type="nucleotide sequence ID" value="NZ_JAQLOI010000001.1"/>
</dbReference>
<dbReference type="SUPFAM" id="SSF55073">
    <property type="entry name" value="Nucleotide cyclase"/>
    <property type="match status" value="1"/>
</dbReference>
<comment type="caution">
    <text evidence="3">The sequence shown here is derived from an EMBL/GenBank/DDBJ whole genome shotgun (WGS) entry which is preliminary data.</text>
</comment>
<evidence type="ECO:0000256" key="1">
    <source>
        <dbReference type="ARBA" id="ARBA00012528"/>
    </source>
</evidence>
<reference evidence="3 4" key="1">
    <citation type="submission" date="2023-01" db="EMBL/GenBank/DDBJ databases">
        <title>Vibrio sp. KJ40-1 sp.nov, isolated from marine algae.</title>
        <authorList>
            <person name="Butt M."/>
            <person name="Kim J.M.J."/>
            <person name="Jeon C.O.C."/>
        </authorList>
    </citation>
    <scope>NUCLEOTIDE SEQUENCE [LARGE SCALE GENOMIC DNA]</scope>
    <source>
        <strain evidence="3 4">KJ40-1</strain>
    </source>
</reference>
<dbReference type="InterPro" id="IPR043128">
    <property type="entry name" value="Rev_trsase/Diguanyl_cyclase"/>
</dbReference>
<evidence type="ECO:0000313" key="3">
    <source>
        <dbReference type="EMBL" id="MDB1123794.1"/>
    </source>
</evidence>
<dbReference type="NCBIfam" id="TIGR00254">
    <property type="entry name" value="GGDEF"/>
    <property type="match status" value="1"/>
</dbReference>
<protein>
    <recommendedName>
        <fullName evidence="1">diguanylate cyclase</fullName>
        <ecNumber evidence="1">2.7.7.65</ecNumber>
    </recommendedName>
</protein>
<dbReference type="SMART" id="SM00267">
    <property type="entry name" value="GGDEF"/>
    <property type="match status" value="1"/>
</dbReference>
<dbReference type="CDD" id="cd01949">
    <property type="entry name" value="GGDEF"/>
    <property type="match status" value="1"/>
</dbReference>
<dbReference type="PANTHER" id="PTHR45138">
    <property type="entry name" value="REGULATORY COMPONENTS OF SENSORY TRANSDUCTION SYSTEM"/>
    <property type="match status" value="1"/>
</dbReference>
<organism evidence="3 4">
    <name type="scientific">Vibrio algarum</name>
    <dbReference type="NCBI Taxonomy" id="3020714"/>
    <lineage>
        <taxon>Bacteria</taxon>
        <taxon>Pseudomonadati</taxon>
        <taxon>Pseudomonadota</taxon>
        <taxon>Gammaproteobacteria</taxon>
        <taxon>Vibrionales</taxon>
        <taxon>Vibrionaceae</taxon>
        <taxon>Vibrio</taxon>
    </lineage>
</organism>
<dbReference type="InterPro" id="IPR000160">
    <property type="entry name" value="GGDEF_dom"/>
</dbReference>
<keyword evidence="4" id="KW-1185">Reference proteome</keyword>
<evidence type="ECO:0000259" key="2">
    <source>
        <dbReference type="PROSITE" id="PS50887"/>
    </source>
</evidence>
<dbReference type="EC" id="2.7.7.65" evidence="1"/>
<sequence length="342" mass="38426">MNNNDIHKAAETLRAAVPLMIKNQTPTTPQNYALWYTYIAETQPKLNNQLDKIIADHGLCLPSHNEALYQTYITGKTESDIRELKRSLEVLVNEIQLSIRDTLADTVSFEQSIKTNFASLTKIDLKTIAFDDLLLLVQELVSKSKKVKNSTSYFNQQMKTASTEIAHLKEELKRVENDAQYDSLSGLFNRGTFDKHLSTFCSSKQPLALSLILLDIDNFKNLNDVYGHVFGDMVIKAIAKRLQAGCRGEFTAYRYGGEEFALLLPNTSLKVAKQFAEAIRQSIEKISVKNKRSGEQIEHISASFGVAQFTESESPISLIDSADKQLYKAKRSGKNRVMAICS</sequence>
<accession>A0ABT4YRW9</accession>